<evidence type="ECO:0000313" key="3">
    <source>
        <dbReference type="Proteomes" id="UP000499080"/>
    </source>
</evidence>
<name>A0A4Y2GYI7_ARAVE</name>
<dbReference type="OrthoDB" id="6426971at2759"/>
<accession>A0A4Y2GYI7</accession>
<organism evidence="2 3">
    <name type="scientific">Araneus ventricosus</name>
    <name type="common">Orbweaver spider</name>
    <name type="synonym">Epeira ventricosa</name>
    <dbReference type="NCBI Taxonomy" id="182803"/>
    <lineage>
        <taxon>Eukaryota</taxon>
        <taxon>Metazoa</taxon>
        <taxon>Ecdysozoa</taxon>
        <taxon>Arthropoda</taxon>
        <taxon>Chelicerata</taxon>
        <taxon>Arachnida</taxon>
        <taxon>Araneae</taxon>
        <taxon>Araneomorphae</taxon>
        <taxon>Entelegynae</taxon>
        <taxon>Araneoidea</taxon>
        <taxon>Araneidae</taxon>
        <taxon>Araneus</taxon>
    </lineage>
</organism>
<dbReference type="PROSITE" id="PS50994">
    <property type="entry name" value="INTEGRASE"/>
    <property type="match status" value="1"/>
</dbReference>
<comment type="caution">
    <text evidence="2">The sequence shown here is derived from an EMBL/GenBank/DDBJ whole genome shotgun (WGS) entry which is preliminary data.</text>
</comment>
<evidence type="ECO:0000313" key="2">
    <source>
        <dbReference type="EMBL" id="GBM59112.1"/>
    </source>
</evidence>
<protein>
    <recommendedName>
        <fullName evidence="1">Integrase catalytic domain-containing protein</fullName>
    </recommendedName>
</protein>
<proteinExistence type="predicted"/>
<dbReference type="PANTHER" id="PTHR47266">
    <property type="entry name" value="ENDONUCLEASE-RELATED"/>
    <property type="match status" value="1"/>
</dbReference>
<keyword evidence="3" id="KW-1185">Reference proteome</keyword>
<dbReference type="AlphaFoldDB" id="A0A4Y2GYI7"/>
<dbReference type="SUPFAM" id="SSF53098">
    <property type="entry name" value="Ribonuclease H-like"/>
    <property type="match status" value="1"/>
</dbReference>
<sequence length="122" mass="14119">MTAQMEGILKSCETRERFYRNRLLADVEKGYRECHARGVQKGPKTRTKCRLQSYNEGAPFERMAFDILLPFTVTTEGNRYVLVLMDYFSKWSESIPNPDQEALTVAVELVRSWISSYGVPMI</sequence>
<dbReference type="InterPro" id="IPR012337">
    <property type="entry name" value="RNaseH-like_sf"/>
</dbReference>
<dbReference type="InterPro" id="IPR001584">
    <property type="entry name" value="Integrase_cat-core"/>
</dbReference>
<dbReference type="Gene3D" id="3.30.420.10">
    <property type="entry name" value="Ribonuclease H-like superfamily/Ribonuclease H"/>
    <property type="match status" value="1"/>
</dbReference>
<dbReference type="InterPro" id="IPR052160">
    <property type="entry name" value="Gypsy_RT_Integrase-like"/>
</dbReference>
<dbReference type="InterPro" id="IPR036397">
    <property type="entry name" value="RNaseH_sf"/>
</dbReference>
<reference evidence="2 3" key="1">
    <citation type="journal article" date="2019" name="Sci. Rep.">
        <title>Orb-weaving spider Araneus ventricosus genome elucidates the spidroin gene catalogue.</title>
        <authorList>
            <person name="Kono N."/>
            <person name="Nakamura H."/>
            <person name="Ohtoshi R."/>
            <person name="Moran D.A.P."/>
            <person name="Shinohara A."/>
            <person name="Yoshida Y."/>
            <person name="Fujiwara M."/>
            <person name="Mori M."/>
            <person name="Tomita M."/>
            <person name="Arakawa K."/>
        </authorList>
    </citation>
    <scope>NUCLEOTIDE SEQUENCE [LARGE SCALE GENOMIC DNA]</scope>
</reference>
<dbReference type="GO" id="GO:0003676">
    <property type="term" value="F:nucleic acid binding"/>
    <property type="evidence" value="ECO:0007669"/>
    <property type="project" value="InterPro"/>
</dbReference>
<feature type="domain" description="Integrase catalytic" evidence="1">
    <location>
        <begin position="55"/>
        <end position="122"/>
    </location>
</feature>
<dbReference type="EMBL" id="BGPR01179862">
    <property type="protein sequence ID" value="GBM59112.1"/>
    <property type="molecule type" value="Genomic_DNA"/>
</dbReference>
<dbReference type="Proteomes" id="UP000499080">
    <property type="component" value="Unassembled WGS sequence"/>
</dbReference>
<dbReference type="GO" id="GO:0015074">
    <property type="term" value="P:DNA integration"/>
    <property type="evidence" value="ECO:0007669"/>
    <property type="project" value="InterPro"/>
</dbReference>
<gene>
    <name evidence="2" type="ORF">AVEN_255950_1</name>
</gene>
<evidence type="ECO:0000259" key="1">
    <source>
        <dbReference type="PROSITE" id="PS50994"/>
    </source>
</evidence>